<dbReference type="InterPro" id="IPR036196">
    <property type="entry name" value="Ptyr_pPase_sf"/>
</dbReference>
<evidence type="ECO:0000256" key="4">
    <source>
        <dbReference type="PIRSR" id="PIRSR617867-1"/>
    </source>
</evidence>
<proteinExistence type="inferred from homology"/>
<evidence type="ECO:0000256" key="3">
    <source>
        <dbReference type="ARBA" id="ARBA00022849"/>
    </source>
</evidence>
<dbReference type="PANTHER" id="PTHR43428">
    <property type="entry name" value="ARSENATE REDUCTASE"/>
    <property type="match status" value="1"/>
</dbReference>
<accession>A0A937IFX8</accession>
<dbReference type="AlphaFoldDB" id="A0A937IFX8"/>
<sequence length="129" mass="14392">MKSVLFVCVENACRSQLAEAITNTFHGYSLQASSAGSRPAKKVNPKAISSLLRIGIHIEPDEPKDVKIFKDNHFDYVVTMGCGDKCPYIPGAKMFDWQIPDPKLMSDDDFDAIRDLIDFKIQSELIPDA</sequence>
<evidence type="ECO:0000256" key="2">
    <source>
        <dbReference type="ARBA" id="ARBA00022801"/>
    </source>
</evidence>
<dbReference type="Pfam" id="PF01451">
    <property type="entry name" value="LMWPc"/>
    <property type="match status" value="1"/>
</dbReference>
<feature type="active site" evidence="4">
    <location>
        <position position="14"/>
    </location>
</feature>
<evidence type="ECO:0000256" key="1">
    <source>
        <dbReference type="ARBA" id="ARBA00011063"/>
    </source>
</evidence>
<dbReference type="PANTHER" id="PTHR43428:SF1">
    <property type="entry name" value="ARSENATE REDUCTASE"/>
    <property type="match status" value="1"/>
</dbReference>
<reference evidence="6" key="1">
    <citation type="submission" date="2020-10" db="EMBL/GenBank/DDBJ databases">
        <title>Microbiome of the Black Sea water column analyzed by genome centric metagenomics.</title>
        <authorList>
            <person name="Cabello-Yeves P.J."/>
            <person name="Callieri C."/>
            <person name="Picazo A."/>
            <person name="Mehrshad M."/>
            <person name="Haro-Moreno J.M."/>
            <person name="Roda-Garcia J."/>
            <person name="Dzembekova N."/>
            <person name="Slabakova V."/>
            <person name="Slabakova N."/>
            <person name="Moncheva S."/>
            <person name="Rodriguez-Valera F."/>
        </authorList>
    </citation>
    <scope>NUCLEOTIDE SEQUENCE</scope>
    <source>
        <strain evidence="6">BS307-5m-G47</strain>
    </source>
</reference>
<name>A0A937IFX8_9GAMM</name>
<dbReference type="PRINTS" id="PR00719">
    <property type="entry name" value="LMWPTPASE"/>
</dbReference>
<dbReference type="InterPro" id="IPR017867">
    <property type="entry name" value="Tyr_phospatase_low_mol_wt"/>
</dbReference>
<keyword evidence="2" id="KW-0378">Hydrolase</keyword>
<dbReference type="SMART" id="SM00226">
    <property type="entry name" value="LMWPc"/>
    <property type="match status" value="1"/>
</dbReference>
<dbReference type="Proteomes" id="UP000704935">
    <property type="component" value="Unassembled WGS sequence"/>
</dbReference>
<dbReference type="InterPro" id="IPR023485">
    <property type="entry name" value="Ptyr_pPase"/>
</dbReference>
<feature type="domain" description="Phosphotyrosine protein phosphatase I" evidence="5">
    <location>
        <begin position="2"/>
        <end position="127"/>
    </location>
</feature>
<dbReference type="GO" id="GO:0046685">
    <property type="term" value="P:response to arsenic-containing substance"/>
    <property type="evidence" value="ECO:0007669"/>
    <property type="project" value="UniProtKB-KW"/>
</dbReference>
<comment type="similarity">
    <text evidence="1">Belongs to the low molecular weight phosphotyrosine protein phosphatase family.</text>
</comment>
<protein>
    <submittedName>
        <fullName evidence="6">Arsenate reductase ArsC</fullName>
    </submittedName>
</protein>
<evidence type="ECO:0000313" key="7">
    <source>
        <dbReference type="Proteomes" id="UP000704935"/>
    </source>
</evidence>
<dbReference type="GO" id="GO:0004725">
    <property type="term" value="F:protein tyrosine phosphatase activity"/>
    <property type="evidence" value="ECO:0007669"/>
    <property type="project" value="InterPro"/>
</dbReference>
<comment type="caution">
    <text evidence="6">The sequence shown here is derived from an EMBL/GenBank/DDBJ whole genome shotgun (WGS) entry which is preliminary data.</text>
</comment>
<dbReference type="Gene3D" id="3.40.50.2300">
    <property type="match status" value="1"/>
</dbReference>
<dbReference type="SUPFAM" id="SSF52788">
    <property type="entry name" value="Phosphotyrosine protein phosphatases I"/>
    <property type="match status" value="1"/>
</dbReference>
<dbReference type="EMBL" id="JADHQA010000003">
    <property type="protein sequence ID" value="MBL6819874.1"/>
    <property type="molecule type" value="Genomic_DNA"/>
</dbReference>
<evidence type="ECO:0000313" key="6">
    <source>
        <dbReference type="EMBL" id="MBL6819874.1"/>
    </source>
</evidence>
<keyword evidence="3" id="KW-0059">Arsenical resistance</keyword>
<evidence type="ECO:0000259" key="5">
    <source>
        <dbReference type="SMART" id="SM00226"/>
    </source>
</evidence>
<organism evidence="6 7">
    <name type="scientific">SAR86 cluster bacterium</name>
    <dbReference type="NCBI Taxonomy" id="2030880"/>
    <lineage>
        <taxon>Bacteria</taxon>
        <taxon>Pseudomonadati</taxon>
        <taxon>Pseudomonadota</taxon>
        <taxon>Gammaproteobacteria</taxon>
        <taxon>SAR86 cluster</taxon>
    </lineage>
</organism>
<gene>
    <name evidence="6" type="ORF">ISQ61_01355</name>
</gene>
<feature type="active site" description="Nucleophile" evidence="4">
    <location>
        <position position="8"/>
    </location>
</feature>